<name>A0A3P5Y2N9_STRCB</name>
<dbReference type="PANTHER" id="PTHR20861">
    <property type="entry name" value="HOMOSERINE/4-DIPHOSPHOCYTIDYL-2-C-METHYL-D-ERYTHRITOL KINASE"/>
    <property type="match status" value="1"/>
</dbReference>
<dbReference type="EMBL" id="UXEP01000007">
    <property type="protein sequence ID" value="VDC42176.1"/>
    <property type="molecule type" value="Genomic_DNA"/>
</dbReference>
<evidence type="ECO:0000256" key="2">
    <source>
        <dbReference type="ARBA" id="ARBA00022679"/>
    </source>
</evidence>
<proteinExistence type="predicted"/>
<sequence length="94" mass="10214">MPCDDENLLLQAALKLASNIPPHHLKMTSEILLARGLGLFSSVIIAEIELVNQLGQLTLSDERKLEIATEMQGHLDNVALAILGQMVISSQLRG</sequence>
<evidence type="ECO:0000256" key="4">
    <source>
        <dbReference type="ARBA" id="ARBA00022777"/>
    </source>
</evidence>
<dbReference type="InterPro" id="IPR020568">
    <property type="entry name" value="Ribosomal_Su5_D2-typ_SF"/>
</dbReference>
<dbReference type="AlphaFoldDB" id="A0A3P5Y2N9"/>
<keyword evidence="5" id="KW-0067">ATP-binding</keyword>
<evidence type="ECO:0000313" key="7">
    <source>
        <dbReference type="EMBL" id="VDC42176.1"/>
    </source>
</evidence>
<dbReference type="GO" id="GO:0004413">
    <property type="term" value="F:homoserine kinase activity"/>
    <property type="evidence" value="ECO:0007669"/>
    <property type="project" value="UniProtKB-EC"/>
</dbReference>
<dbReference type="Proteomes" id="UP000280759">
    <property type="component" value="Unassembled WGS sequence"/>
</dbReference>
<dbReference type="Pfam" id="PF00288">
    <property type="entry name" value="GHMP_kinases_N"/>
    <property type="match status" value="1"/>
</dbReference>
<protein>
    <submittedName>
        <fullName evidence="7">Homoserine kinase</fullName>
        <ecNumber evidence="7">2.7.1.39</ecNumber>
    </submittedName>
</protein>
<feature type="domain" description="GHMP kinase N-terminal" evidence="6">
    <location>
        <begin position="7"/>
        <end position="85"/>
    </location>
</feature>
<dbReference type="InterPro" id="IPR006204">
    <property type="entry name" value="GHMP_kinase_N_dom"/>
</dbReference>
<evidence type="ECO:0000259" key="6">
    <source>
        <dbReference type="Pfam" id="PF00288"/>
    </source>
</evidence>
<gene>
    <name evidence="7" type="primary">thrB_2</name>
    <name evidence="7" type="ORF">FMV2238Y02_06140</name>
</gene>
<evidence type="ECO:0000256" key="3">
    <source>
        <dbReference type="ARBA" id="ARBA00022741"/>
    </source>
</evidence>
<keyword evidence="4 7" id="KW-0418">Kinase</keyword>
<organism evidence="7 8">
    <name type="scientific">Streptococcus canis</name>
    <dbReference type="NCBI Taxonomy" id="1329"/>
    <lineage>
        <taxon>Bacteria</taxon>
        <taxon>Bacillati</taxon>
        <taxon>Bacillota</taxon>
        <taxon>Bacilli</taxon>
        <taxon>Lactobacillales</taxon>
        <taxon>Streptococcaceae</taxon>
        <taxon>Streptococcus</taxon>
    </lineage>
</organism>
<dbReference type="EC" id="2.7.1.39" evidence="7"/>
<dbReference type="PANTHER" id="PTHR20861:SF1">
    <property type="entry name" value="HOMOSERINE KINASE"/>
    <property type="match status" value="1"/>
</dbReference>
<keyword evidence="8" id="KW-1185">Reference proteome</keyword>
<keyword evidence="2 7" id="KW-0808">Transferase</keyword>
<evidence type="ECO:0000256" key="5">
    <source>
        <dbReference type="ARBA" id="ARBA00022840"/>
    </source>
</evidence>
<keyword evidence="1" id="KW-0028">Amino-acid biosynthesis</keyword>
<evidence type="ECO:0000256" key="1">
    <source>
        <dbReference type="ARBA" id="ARBA00022605"/>
    </source>
</evidence>
<evidence type="ECO:0000313" key="8">
    <source>
        <dbReference type="Proteomes" id="UP000280759"/>
    </source>
</evidence>
<reference evidence="7 8" key="1">
    <citation type="submission" date="2018-10" db="EMBL/GenBank/DDBJ databases">
        <authorList>
            <consortium name="Molecular Microbiology and Infection Unit (UMMI)"/>
            <person name="Machado M."/>
        </authorList>
    </citation>
    <scope>NUCLEOTIDE SEQUENCE [LARGE SCALE GENOMIC DNA]</scope>
    <source>
        <strain evidence="7">FMV2238.02</strain>
    </source>
</reference>
<dbReference type="Gene3D" id="3.30.230.10">
    <property type="match status" value="1"/>
</dbReference>
<dbReference type="InterPro" id="IPR014721">
    <property type="entry name" value="Ribsml_uS5_D2-typ_fold_subgr"/>
</dbReference>
<dbReference type="GO" id="GO:0005524">
    <property type="term" value="F:ATP binding"/>
    <property type="evidence" value="ECO:0007669"/>
    <property type="project" value="UniProtKB-KW"/>
</dbReference>
<dbReference type="GO" id="GO:0008652">
    <property type="term" value="P:amino acid biosynthetic process"/>
    <property type="evidence" value="ECO:0007669"/>
    <property type="project" value="UniProtKB-KW"/>
</dbReference>
<accession>A0A3P5Y2N9</accession>
<keyword evidence="3" id="KW-0547">Nucleotide-binding</keyword>
<dbReference type="SUPFAM" id="SSF54211">
    <property type="entry name" value="Ribosomal protein S5 domain 2-like"/>
    <property type="match status" value="1"/>
</dbReference>